<sequence>MTQEKSNDVREFLCPLNSPLSQGSTSGGLRASAWSSRTSSKSRVVALHLEVDNSFGVPTEYTKAEPLQAHLNQRSNSDRIPRRSVYILEGLSHDITTVLGHHFQLHPSVFADHERLVSFADSTTREGGGLPFLPSAIHGKDYVTLKYHEPVALSRRPTNFRNLCGTTGRHIAATRVIGKFSDVGVLRRKCTFWSRSRESGSWECYEITTSPYNGGYLDFVPQEYQMKCGYGPPKTSFLEDMSFYLRTHSSALDLSNPSSLRVFMDKIVASHFLKLAEFLQSLVEVVQWNLSRRQDLTSFAVAAAEEQWSDIQAWERRIAEYKDDLEGIMLQLQIPLRIPTQGGIQSWKDCAPDYPFLYARFVKIGLRVSGLNGSIATLASIVDNRHVFKTQELSLKVAEDASREAKSVKVLTILGMIFIPLSYIASIFKLGYASDGMQWSLGMLTRNLQGKNRILLASTSTVEFPPYLCQLRRSVRGTMARYRLQIASVILLLSFLMWLRYYLISRAAQNAAIPHLVSLTLDRLANQASLHAMDAETYPESWISIGQLRDDVLRDQHSVSKRTALWDKVKDVVEMNANVRASQRESRNGEISRVWEWIGAISGLESGEKRRKSGRVSWGAYDQHSSPVSGNDGGPEIVQQRWQEGRPIY</sequence>
<organism evidence="10 11">
    <name type="scientific">Cudoniella acicularis</name>
    <dbReference type="NCBI Taxonomy" id="354080"/>
    <lineage>
        <taxon>Eukaryota</taxon>
        <taxon>Fungi</taxon>
        <taxon>Dikarya</taxon>
        <taxon>Ascomycota</taxon>
        <taxon>Pezizomycotina</taxon>
        <taxon>Leotiomycetes</taxon>
        <taxon>Helotiales</taxon>
        <taxon>Tricladiaceae</taxon>
        <taxon>Cudoniella</taxon>
    </lineage>
</organism>
<evidence type="ECO:0000256" key="7">
    <source>
        <dbReference type="SAM" id="MobiDB-lite"/>
    </source>
</evidence>
<keyword evidence="2" id="KW-0597">Phosphoprotein</keyword>
<dbReference type="Gene3D" id="1.10.10.1180">
    <property type="entry name" value="MAN1, winged-helix domain"/>
    <property type="match status" value="1"/>
</dbReference>
<dbReference type="GO" id="GO:0005637">
    <property type="term" value="C:nuclear inner membrane"/>
    <property type="evidence" value="ECO:0007669"/>
    <property type="project" value="UniProtKB-SubCell"/>
</dbReference>
<keyword evidence="3 8" id="KW-0812">Transmembrane</keyword>
<protein>
    <recommendedName>
        <fullName evidence="9">Man1/Src1-like C-terminal domain-containing protein</fullName>
    </recommendedName>
</protein>
<feature type="domain" description="Man1/Src1-like C-terminal" evidence="9">
    <location>
        <begin position="451"/>
        <end position="599"/>
    </location>
</feature>
<dbReference type="GO" id="GO:0071763">
    <property type="term" value="P:nuclear membrane organization"/>
    <property type="evidence" value="ECO:0007669"/>
    <property type="project" value="TreeGrafter"/>
</dbReference>
<dbReference type="AlphaFoldDB" id="A0A8H4REV6"/>
<keyword evidence="4 8" id="KW-1133">Transmembrane helix</keyword>
<dbReference type="InterPro" id="IPR041885">
    <property type="entry name" value="MAN1_winged_helix_dom"/>
</dbReference>
<dbReference type="PANTHER" id="PTHR47808">
    <property type="entry name" value="INNER NUCLEAR MEMBRANE PROTEIN HEH2-RELATED"/>
    <property type="match status" value="1"/>
</dbReference>
<dbReference type="Pfam" id="PF09402">
    <property type="entry name" value="MSC"/>
    <property type="match status" value="1"/>
</dbReference>
<dbReference type="GO" id="GO:0005783">
    <property type="term" value="C:endoplasmic reticulum"/>
    <property type="evidence" value="ECO:0007669"/>
    <property type="project" value="TreeGrafter"/>
</dbReference>
<evidence type="ECO:0000313" key="10">
    <source>
        <dbReference type="EMBL" id="KAF4628820.1"/>
    </source>
</evidence>
<feature type="region of interest" description="Disordered" evidence="7">
    <location>
        <begin position="615"/>
        <end position="649"/>
    </location>
</feature>
<evidence type="ECO:0000256" key="5">
    <source>
        <dbReference type="ARBA" id="ARBA00023136"/>
    </source>
</evidence>
<evidence type="ECO:0000313" key="11">
    <source>
        <dbReference type="Proteomes" id="UP000566819"/>
    </source>
</evidence>
<evidence type="ECO:0000259" key="9">
    <source>
        <dbReference type="Pfam" id="PF09402"/>
    </source>
</evidence>
<feature type="transmembrane region" description="Helical" evidence="8">
    <location>
        <begin position="482"/>
        <end position="503"/>
    </location>
</feature>
<gene>
    <name evidence="10" type="ORF">G7Y89_g9332</name>
</gene>
<dbReference type="EMBL" id="JAAMPI010000758">
    <property type="protein sequence ID" value="KAF4628820.1"/>
    <property type="molecule type" value="Genomic_DNA"/>
</dbReference>
<keyword evidence="5 8" id="KW-0472">Membrane</keyword>
<proteinExistence type="predicted"/>
<evidence type="ECO:0000256" key="2">
    <source>
        <dbReference type="ARBA" id="ARBA00022553"/>
    </source>
</evidence>
<evidence type="ECO:0000256" key="1">
    <source>
        <dbReference type="ARBA" id="ARBA00004540"/>
    </source>
</evidence>
<dbReference type="InterPro" id="IPR018996">
    <property type="entry name" value="Man1/Src1-like_C"/>
</dbReference>
<feature type="transmembrane region" description="Helical" evidence="8">
    <location>
        <begin position="410"/>
        <end position="432"/>
    </location>
</feature>
<keyword evidence="6" id="KW-0539">Nucleus</keyword>
<evidence type="ECO:0000256" key="3">
    <source>
        <dbReference type="ARBA" id="ARBA00022692"/>
    </source>
</evidence>
<evidence type="ECO:0000256" key="6">
    <source>
        <dbReference type="ARBA" id="ARBA00023242"/>
    </source>
</evidence>
<accession>A0A8H4REV6</accession>
<dbReference type="Proteomes" id="UP000566819">
    <property type="component" value="Unassembled WGS sequence"/>
</dbReference>
<dbReference type="GO" id="GO:0003682">
    <property type="term" value="F:chromatin binding"/>
    <property type="evidence" value="ECO:0007669"/>
    <property type="project" value="InterPro"/>
</dbReference>
<dbReference type="InterPro" id="IPR044780">
    <property type="entry name" value="Heh2/Src1"/>
</dbReference>
<dbReference type="PANTHER" id="PTHR47808:SF2">
    <property type="entry name" value="LEM DOMAIN-CONTAINING PROTEIN 2"/>
    <property type="match status" value="1"/>
</dbReference>
<reference evidence="10 11" key="1">
    <citation type="submission" date="2020-03" db="EMBL/GenBank/DDBJ databases">
        <title>Draft Genome Sequence of Cudoniella acicularis.</title>
        <authorList>
            <person name="Buettner E."/>
            <person name="Kellner H."/>
        </authorList>
    </citation>
    <scope>NUCLEOTIDE SEQUENCE [LARGE SCALE GENOMIC DNA]</scope>
    <source>
        <strain evidence="10 11">DSM 108380</strain>
    </source>
</reference>
<evidence type="ECO:0000256" key="4">
    <source>
        <dbReference type="ARBA" id="ARBA00022989"/>
    </source>
</evidence>
<dbReference type="GO" id="GO:0034399">
    <property type="term" value="C:nuclear periphery"/>
    <property type="evidence" value="ECO:0007669"/>
    <property type="project" value="TreeGrafter"/>
</dbReference>
<comment type="caution">
    <text evidence="10">The sequence shown here is derived from an EMBL/GenBank/DDBJ whole genome shotgun (WGS) entry which is preliminary data.</text>
</comment>
<name>A0A8H4REV6_9HELO</name>
<dbReference type="OrthoDB" id="5428055at2759"/>
<comment type="subcellular location">
    <subcellularLocation>
        <location evidence="1">Nucleus inner membrane</location>
    </subcellularLocation>
</comment>
<evidence type="ECO:0000256" key="8">
    <source>
        <dbReference type="SAM" id="Phobius"/>
    </source>
</evidence>
<keyword evidence="11" id="KW-1185">Reference proteome</keyword>